<organism evidence="2 3">
    <name type="scientific">Apiospora hydei</name>
    <dbReference type="NCBI Taxonomy" id="1337664"/>
    <lineage>
        <taxon>Eukaryota</taxon>
        <taxon>Fungi</taxon>
        <taxon>Dikarya</taxon>
        <taxon>Ascomycota</taxon>
        <taxon>Pezizomycotina</taxon>
        <taxon>Sordariomycetes</taxon>
        <taxon>Xylariomycetidae</taxon>
        <taxon>Amphisphaeriales</taxon>
        <taxon>Apiosporaceae</taxon>
        <taxon>Apiospora</taxon>
    </lineage>
</organism>
<dbReference type="EMBL" id="JAQQWN010000004">
    <property type="protein sequence ID" value="KAK8088390.1"/>
    <property type="molecule type" value="Genomic_DNA"/>
</dbReference>
<dbReference type="GeneID" id="92040726"/>
<name>A0ABR1WZ25_9PEZI</name>
<reference evidence="2 3" key="1">
    <citation type="submission" date="2023-01" db="EMBL/GenBank/DDBJ databases">
        <title>Analysis of 21 Apiospora genomes using comparative genomics revels a genus with tremendous synthesis potential of carbohydrate active enzymes and secondary metabolites.</title>
        <authorList>
            <person name="Sorensen T."/>
        </authorList>
    </citation>
    <scope>NUCLEOTIDE SEQUENCE [LARGE SCALE GENOMIC DNA]</scope>
    <source>
        <strain evidence="2 3">CBS 114990</strain>
    </source>
</reference>
<evidence type="ECO:0000259" key="1">
    <source>
        <dbReference type="PROSITE" id="PS50222"/>
    </source>
</evidence>
<proteinExistence type="predicted"/>
<dbReference type="PROSITE" id="PS50222">
    <property type="entry name" value="EF_HAND_2"/>
    <property type="match status" value="1"/>
</dbReference>
<evidence type="ECO:0000313" key="3">
    <source>
        <dbReference type="Proteomes" id="UP001433268"/>
    </source>
</evidence>
<dbReference type="RefSeq" id="XP_066671284.1">
    <property type="nucleotide sequence ID" value="XM_066807666.1"/>
</dbReference>
<feature type="domain" description="EF-hand" evidence="1">
    <location>
        <begin position="31"/>
        <end position="66"/>
    </location>
</feature>
<sequence length="79" mass="8254">MAALTPRAVPLGLATSSAATVTGRSLAADPFASKPVEEAFALADTAGNGKVTLPQYLAYMRVPEEDDSAKAVWAAWFNK</sequence>
<accession>A0ABR1WZ25</accession>
<evidence type="ECO:0000313" key="2">
    <source>
        <dbReference type="EMBL" id="KAK8088390.1"/>
    </source>
</evidence>
<protein>
    <recommendedName>
        <fullName evidence="1">EF-hand domain-containing protein</fullName>
    </recommendedName>
</protein>
<dbReference type="Proteomes" id="UP001433268">
    <property type="component" value="Unassembled WGS sequence"/>
</dbReference>
<keyword evidence="3" id="KW-1185">Reference proteome</keyword>
<gene>
    <name evidence="2" type="ORF">PG997_003351</name>
</gene>
<comment type="caution">
    <text evidence="2">The sequence shown here is derived from an EMBL/GenBank/DDBJ whole genome shotgun (WGS) entry which is preliminary data.</text>
</comment>
<dbReference type="InterPro" id="IPR002048">
    <property type="entry name" value="EF_hand_dom"/>
</dbReference>